<reference evidence="3" key="2">
    <citation type="submission" date="2021-04" db="EMBL/GenBank/DDBJ databases">
        <authorList>
            <person name="Gilroy R."/>
        </authorList>
    </citation>
    <scope>NUCLEOTIDE SEQUENCE</scope>
    <source>
        <strain evidence="3">CHK195-6426</strain>
    </source>
</reference>
<feature type="region of interest" description="Disordered" evidence="1">
    <location>
        <begin position="173"/>
        <end position="209"/>
    </location>
</feature>
<dbReference type="InterPro" id="IPR025641">
    <property type="entry name" value="DUF4340"/>
</dbReference>
<dbReference type="Pfam" id="PF14238">
    <property type="entry name" value="DUF4340"/>
    <property type="match status" value="1"/>
</dbReference>
<evidence type="ECO:0000313" key="3">
    <source>
        <dbReference type="EMBL" id="HIW81630.1"/>
    </source>
</evidence>
<dbReference type="AlphaFoldDB" id="A0A9D1UCQ5"/>
<accession>A0A9D1UCQ5</accession>
<proteinExistence type="predicted"/>
<comment type="caution">
    <text evidence="3">The sequence shown here is derived from an EMBL/GenBank/DDBJ whole genome shotgun (WGS) entry which is preliminary data.</text>
</comment>
<sequence length="209" mass="23604">MKKQKIQMLVLLAILVVLAAGFLGIRQYNQMQSEEPQEETGITVVDIAAEDIVRFSYDYEDVTYTFEKEEDTWYAAEDHSLNLVQTSVNSMITDVAPFIAEQVIENVTDMSQYGLAQPARTISFETASESYIFYVGDFNDVSSVYYLCRPSETTVYVVPALTVNRFNRTLEELVEEEESTETATETSETEETVTETAAETQETAAEPEE</sequence>
<feature type="domain" description="DUF4340" evidence="2">
    <location>
        <begin position="73"/>
        <end position="177"/>
    </location>
</feature>
<gene>
    <name evidence="3" type="ORF">H9742_08965</name>
</gene>
<name>A0A9D1UCQ5_9FIRM</name>
<reference evidence="3" key="1">
    <citation type="journal article" date="2021" name="PeerJ">
        <title>Extensive microbial diversity within the chicken gut microbiome revealed by metagenomics and culture.</title>
        <authorList>
            <person name="Gilroy R."/>
            <person name="Ravi A."/>
            <person name="Getino M."/>
            <person name="Pursley I."/>
            <person name="Horton D.L."/>
            <person name="Alikhan N.F."/>
            <person name="Baker D."/>
            <person name="Gharbi K."/>
            <person name="Hall N."/>
            <person name="Watson M."/>
            <person name="Adriaenssens E.M."/>
            <person name="Foster-Nyarko E."/>
            <person name="Jarju S."/>
            <person name="Secka A."/>
            <person name="Antonio M."/>
            <person name="Oren A."/>
            <person name="Chaudhuri R.R."/>
            <person name="La Ragione R."/>
            <person name="Hildebrand F."/>
            <person name="Pallen M.J."/>
        </authorList>
    </citation>
    <scope>NUCLEOTIDE SEQUENCE</scope>
    <source>
        <strain evidence="3">CHK195-6426</strain>
    </source>
</reference>
<protein>
    <submittedName>
        <fullName evidence="3">DUF4340 domain-containing protein</fullName>
    </submittedName>
</protein>
<evidence type="ECO:0000256" key="1">
    <source>
        <dbReference type="SAM" id="MobiDB-lite"/>
    </source>
</evidence>
<evidence type="ECO:0000313" key="4">
    <source>
        <dbReference type="Proteomes" id="UP000824265"/>
    </source>
</evidence>
<dbReference type="EMBL" id="DXGH01000049">
    <property type="protein sequence ID" value="HIW81630.1"/>
    <property type="molecule type" value="Genomic_DNA"/>
</dbReference>
<feature type="compositionally biased region" description="Low complexity" evidence="1">
    <location>
        <begin position="194"/>
        <end position="209"/>
    </location>
</feature>
<evidence type="ECO:0000259" key="2">
    <source>
        <dbReference type="Pfam" id="PF14238"/>
    </source>
</evidence>
<organism evidence="3 4">
    <name type="scientific">Candidatus Acetatifactor stercoripullorum</name>
    <dbReference type="NCBI Taxonomy" id="2838414"/>
    <lineage>
        <taxon>Bacteria</taxon>
        <taxon>Bacillati</taxon>
        <taxon>Bacillota</taxon>
        <taxon>Clostridia</taxon>
        <taxon>Lachnospirales</taxon>
        <taxon>Lachnospiraceae</taxon>
        <taxon>Acetatifactor</taxon>
    </lineage>
</organism>
<dbReference type="Proteomes" id="UP000824265">
    <property type="component" value="Unassembled WGS sequence"/>
</dbReference>